<evidence type="ECO:0008006" key="3">
    <source>
        <dbReference type="Google" id="ProtNLM"/>
    </source>
</evidence>
<dbReference type="AlphaFoldDB" id="A0A6L2N5Y4"/>
<organism evidence="1">
    <name type="scientific">Tanacetum cinerariifolium</name>
    <name type="common">Dalmatian daisy</name>
    <name type="synonym">Chrysanthemum cinerariifolium</name>
    <dbReference type="NCBI Taxonomy" id="118510"/>
    <lineage>
        <taxon>Eukaryota</taxon>
        <taxon>Viridiplantae</taxon>
        <taxon>Streptophyta</taxon>
        <taxon>Embryophyta</taxon>
        <taxon>Tracheophyta</taxon>
        <taxon>Spermatophyta</taxon>
        <taxon>Magnoliopsida</taxon>
        <taxon>eudicotyledons</taxon>
        <taxon>Gunneridae</taxon>
        <taxon>Pentapetalae</taxon>
        <taxon>asterids</taxon>
        <taxon>campanulids</taxon>
        <taxon>Asterales</taxon>
        <taxon>Asteraceae</taxon>
        <taxon>Asteroideae</taxon>
        <taxon>Anthemideae</taxon>
        <taxon>Anthemidinae</taxon>
        <taxon>Tanacetum</taxon>
    </lineage>
</organism>
<reference evidence="1" key="1">
    <citation type="journal article" date="2019" name="Sci. Rep.">
        <title>Draft genome of Tanacetum cinerariifolium, the natural source of mosquito coil.</title>
        <authorList>
            <person name="Yamashiro T."/>
            <person name="Shiraishi A."/>
            <person name="Satake H."/>
            <person name="Nakayama K."/>
        </authorList>
    </citation>
    <scope>NUCLEOTIDE SEQUENCE</scope>
</reference>
<protein>
    <recommendedName>
        <fullName evidence="3">Transposase (Putative), gypsy type</fullName>
    </recommendedName>
</protein>
<name>A0A6L2N5Y4_TANCI</name>
<sequence length="615" mass="67559">MSAITDIRCAFTQNAFNAFCDKFHIPREVHPLLPNENDTMHERPSGKTGLYNSELEASGEKLFNEGGSGNKMEQGYSTRGEVSHPAKKLREDCGTPSGAFVGGSPDLRSKAYVSTAPEREDGDHTDFVADPNLHTIGASRRFVISSDSSYHSRTNVGEAEVDSLTRSSVLIMKIVTTTTSTINPTWVTKEKFVKPSPFGAGSSSAGRINPIMGVFLDLFGSDFLVGAIRTIINPDTDLRKVYGELLKAREEEIESLKARLLLREAKVVEAFCLRAKASNFETVEKSLRDETNALREPNVILEKEQNSLYVKVVELETSAMSKECELIDLNALVTSIQSQNDSLVDWVYELEISSFVLLEKVMVYENCMALHLEEKFYPHILTTIPGRMWFLTHGMELDVANYLNLLKYLFILGEAIGKAIKNGMQDGLSARITHGKEGRVFSKARFSLLTRLKSSKDASVETVMNILRLEGPLTEKLGLNELQPIVNHLMVPIHHSPDQVVVGATAMSLALDVFSARVQKIRENIANKRSALYGVFVPLAEPFSAAVLTGTEGTSDTAAVTTDTIMVLSTTFAYANTIAPISVDDYEVMGVDDQAVADENAASFPGVDDAKLNIP</sequence>
<comment type="caution">
    <text evidence="1">The sequence shown here is derived from an EMBL/GenBank/DDBJ whole genome shotgun (WGS) entry which is preliminary data.</text>
</comment>
<gene>
    <name evidence="1" type="ORF">Tci_053599</name>
    <name evidence="2" type="ORF">Tci_053892</name>
</gene>
<dbReference type="EMBL" id="BKCJ010008321">
    <property type="protein sequence ID" value="GEU81621.1"/>
    <property type="molecule type" value="Genomic_DNA"/>
</dbReference>
<proteinExistence type="predicted"/>
<accession>A0A6L2N5Y4</accession>
<dbReference type="EMBL" id="BKCJ010008379">
    <property type="protein sequence ID" value="GEU81914.1"/>
    <property type="molecule type" value="Genomic_DNA"/>
</dbReference>
<evidence type="ECO:0000313" key="2">
    <source>
        <dbReference type="EMBL" id="GEU81914.1"/>
    </source>
</evidence>
<evidence type="ECO:0000313" key="1">
    <source>
        <dbReference type="EMBL" id="GEU81621.1"/>
    </source>
</evidence>